<proteinExistence type="predicted"/>
<evidence type="ECO:0000313" key="4">
    <source>
        <dbReference type="Proteomes" id="UP000758168"/>
    </source>
</evidence>
<dbReference type="InterPro" id="IPR011576">
    <property type="entry name" value="Pyridox_Oxase_N"/>
</dbReference>
<dbReference type="PANTHER" id="PTHR35176">
    <property type="entry name" value="HEME OXYGENASE HI_0854-RELATED"/>
    <property type="match status" value="1"/>
</dbReference>
<dbReference type="EMBL" id="JAGIOB010000001">
    <property type="protein sequence ID" value="MBP2417272.1"/>
    <property type="molecule type" value="Genomic_DNA"/>
</dbReference>
<accession>A0ABS4Z890</accession>
<evidence type="ECO:0000313" key="3">
    <source>
        <dbReference type="EMBL" id="MBP2417272.1"/>
    </source>
</evidence>
<sequence length="139" mass="15253">MEISAALAAARSTHQSVLTTLRRNGRPQLSNVVHAVDDEGVLRVSTTADRAKYANLRREPWAALKVDAGSFWSYAVLEGPVELSAVAAAPDDVAVEELVALYRAISGEHDDWDAYRAAMVAERRVVVRLRPDHVYGSLR</sequence>
<dbReference type="InterPro" id="IPR012349">
    <property type="entry name" value="Split_barrel_FMN-bd"/>
</dbReference>
<dbReference type="Pfam" id="PF01243">
    <property type="entry name" value="PNPOx_N"/>
    <property type="match status" value="1"/>
</dbReference>
<reference evidence="3 4" key="1">
    <citation type="submission" date="2021-03" db="EMBL/GenBank/DDBJ databases">
        <title>Sequencing the genomes of 1000 actinobacteria strains.</title>
        <authorList>
            <person name="Klenk H.-P."/>
        </authorList>
    </citation>
    <scope>NUCLEOTIDE SEQUENCE [LARGE SCALE GENOMIC DNA]</scope>
    <source>
        <strain evidence="3 4">DSM 12936</strain>
    </source>
</reference>
<dbReference type="InterPro" id="IPR052019">
    <property type="entry name" value="F420H2_bilvrd_red/Heme_oxyg"/>
</dbReference>
<dbReference type="NCBIfam" id="TIGR03618">
    <property type="entry name" value="Rv1155_F420"/>
    <property type="match status" value="1"/>
</dbReference>
<comment type="caution">
    <text evidence="3">The sequence shown here is derived from an EMBL/GenBank/DDBJ whole genome shotgun (WGS) entry which is preliminary data.</text>
</comment>
<dbReference type="Proteomes" id="UP000758168">
    <property type="component" value="Unassembled WGS sequence"/>
</dbReference>
<organism evidence="3 4">
    <name type="scientific">Microlunatus capsulatus</name>
    <dbReference type="NCBI Taxonomy" id="99117"/>
    <lineage>
        <taxon>Bacteria</taxon>
        <taxon>Bacillati</taxon>
        <taxon>Actinomycetota</taxon>
        <taxon>Actinomycetes</taxon>
        <taxon>Propionibacteriales</taxon>
        <taxon>Propionibacteriaceae</taxon>
        <taxon>Microlunatus</taxon>
    </lineage>
</organism>
<dbReference type="Gene3D" id="2.30.110.10">
    <property type="entry name" value="Electron Transport, Fmn-binding Protein, Chain A"/>
    <property type="match status" value="1"/>
</dbReference>
<keyword evidence="4" id="KW-1185">Reference proteome</keyword>
<evidence type="ECO:0000256" key="1">
    <source>
        <dbReference type="ARBA" id="ARBA00023002"/>
    </source>
</evidence>
<dbReference type="InterPro" id="IPR019920">
    <property type="entry name" value="F420-binding_dom_put"/>
</dbReference>
<keyword evidence="1" id="KW-0560">Oxidoreductase</keyword>
<protein>
    <submittedName>
        <fullName evidence="3">PPOX class probable F420-dependent enzyme</fullName>
    </submittedName>
</protein>
<dbReference type="PANTHER" id="PTHR35176:SF2">
    <property type="entry name" value="F420H(2)-DEPENDENT REDUCTASE RV1155"/>
    <property type="match status" value="1"/>
</dbReference>
<name>A0ABS4Z890_9ACTN</name>
<gene>
    <name evidence="3" type="ORF">JOF54_002194</name>
</gene>
<dbReference type="RefSeq" id="WP_210055606.1">
    <property type="nucleotide sequence ID" value="NZ_BAAAMH010000009.1"/>
</dbReference>
<dbReference type="SUPFAM" id="SSF50475">
    <property type="entry name" value="FMN-binding split barrel"/>
    <property type="match status" value="1"/>
</dbReference>
<evidence type="ECO:0000259" key="2">
    <source>
        <dbReference type="Pfam" id="PF01243"/>
    </source>
</evidence>
<feature type="domain" description="Pyridoxamine 5'-phosphate oxidase N-terminal" evidence="2">
    <location>
        <begin position="11"/>
        <end position="135"/>
    </location>
</feature>